<feature type="compositionally biased region" description="Acidic residues" evidence="4">
    <location>
        <begin position="163"/>
        <end position="191"/>
    </location>
</feature>
<keyword evidence="2" id="KW-0597">Phosphoprotein</keyword>
<accession>A0ABR3R7J8</accession>
<dbReference type="PANTHER" id="PTHR14150">
    <property type="entry name" value="U3 SMALL NUCLEOLAR RNA-ASSOCIATED PROTEIN 14"/>
    <property type="match status" value="1"/>
</dbReference>
<proteinExistence type="predicted"/>
<feature type="compositionally biased region" description="Basic and acidic residues" evidence="4">
    <location>
        <begin position="538"/>
        <end position="567"/>
    </location>
</feature>
<evidence type="ECO:0000256" key="3">
    <source>
        <dbReference type="ARBA" id="ARBA00023242"/>
    </source>
</evidence>
<keyword evidence="3" id="KW-0539">Nucleus</keyword>
<feature type="compositionally biased region" description="Acidic residues" evidence="4">
    <location>
        <begin position="682"/>
        <end position="693"/>
    </location>
</feature>
<feature type="region of interest" description="Disordered" evidence="4">
    <location>
        <begin position="1"/>
        <end position="283"/>
    </location>
</feature>
<feature type="compositionally biased region" description="Acidic residues" evidence="4">
    <location>
        <begin position="568"/>
        <end position="592"/>
    </location>
</feature>
<feature type="compositionally biased region" description="Acidic residues" evidence="4">
    <location>
        <begin position="115"/>
        <end position="134"/>
    </location>
</feature>
<dbReference type="EMBL" id="JAKJXO020000009">
    <property type="protein sequence ID" value="KAL1600406.1"/>
    <property type="molecule type" value="Genomic_DNA"/>
</dbReference>
<protein>
    <submittedName>
        <fullName evidence="5">Uncharacterized protein</fullName>
    </submittedName>
</protein>
<reference evidence="5 6" key="1">
    <citation type="submission" date="2024-02" db="EMBL/GenBank/DDBJ databases">
        <title>De novo assembly and annotation of 12 fungi associated with fruit tree decline syndrome in Ontario, Canada.</title>
        <authorList>
            <person name="Sulman M."/>
            <person name="Ellouze W."/>
            <person name="Ilyukhin E."/>
        </authorList>
    </citation>
    <scope>NUCLEOTIDE SEQUENCE [LARGE SCALE GENOMIC DNA]</scope>
    <source>
        <strain evidence="5 6">M42-189</strain>
    </source>
</reference>
<dbReference type="Proteomes" id="UP001521785">
    <property type="component" value="Unassembled WGS sequence"/>
</dbReference>
<comment type="subcellular location">
    <subcellularLocation>
        <location evidence="1">Nucleus</location>
        <location evidence="1">Nucleolus</location>
    </subcellularLocation>
</comment>
<keyword evidence="6" id="KW-1185">Reference proteome</keyword>
<comment type="caution">
    <text evidence="5">The sequence shown here is derived from an EMBL/GenBank/DDBJ whole genome shotgun (WGS) entry which is preliminary data.</text>
</comment>
<feature type="compositionally biased region" description="Basic and acidic residues" evidence="4">
    <location>
        <begin position="44"/>
        <end position="63"/>
    </location>
</feature>
<feature type="compositionally biased region" description="Polar residues" evidence="4">
    <location>
        <begin position="605"/>
        <end position="614"/>
    </location>
</feature>
<sequence length="973" mass="109319">MPPRISRGSLHSAKPTKGKPQTGPRNPRKAQRRAQNAFSIAGHDPSDRTKIRKSRLGEVEGATHRKRPRDEEDEEEEDEEEQDVKRGKRRRAGDESFDEGSDSEGNTWTMGHVEDGDDSDIDSDEAFGESDEERFEGWTFRGSSSNQRSGKPKRARPVKDMDDAGEGIDLDEAESTDSENEDEDDLGEDAIDLATALDQYEEEEEEEQREKQKKKKTSAFDDSDSDEAPSEVGDLAADGASDFSSDDDDEEEADRRTQLKDLITSMAAGDEQNAPAPRKVDIHENAAPSEFGVMRKVDLAGFKSKIADPGRRKSLKLLQDDKSTKRNDIARKLEAPLPKRQQDKLDRAAAAAKAKETLDRWTDTVKHNRRAEHLHFGPDQPEAGSRMGESRLLPTTTAEPANDLESTIQSILQQSGLSNGKEDEEKIQKWEELQTNKLPLQEVQKRRAQLRLERELMFREEVRAKRIKKIKSKSYRRVHRKERDRLMEKEREQLKADGIDISEDEREHNDRRRAEERMGAKHRDSKWAKGVKTSGRGAWDDEARAGVTEMARRNEELRRRIEGKDVREEGDEASDFSSDDDDEELDDDEEGTEAIKRQLGRLKQNPFSTDSSKLGSMAFMQKAEAARKARNDEDVERLRKELAGEESNSDGDDDNAAKVGRRKFGPSTKMAPPAIQLRSEFEEREEPGSDAENGDAAAGKGIDTNDRATPNSKGASGAINPYLIAKKTKKLDEGPSTDLVPMAYDTIVGTQVQEKPAKASKKKSKSKQKQSSDESLEGVFAGNPTISKADDDGFQTITYDNEDEEIDGWSDENDTFDSTGIQRNQQLTASAFAGDNVEADFAAEKLKTVADEDERIEENVLPGWGAWTGDGLTVSEQRNKGQISYTKKPGIAPGQRKDARLARVIINEKRVKANTKYMSSQLPFPFETKEQYERSLRLPKGPEWTTKKTFQQATKPRVMVKQGVIKPMHKPLI</sequence>
<dbReference type="Pfam" id="PF04615">
    <property type="entry name" value="Utp14"/>
    <property type="match status" value="1"/>
</dbReference>
<feature type="region of interest" description="Disordered" evidence="4">
    <location>
        <begin position="477"/>
        <end position="721"/>
    </location>
</feature>
<feature type="compositionally biased region" description="Basic and acidic residues" evidence="4">
    <location>
        <begin position="624"/>
        <end position="643"/>
    </location>
</feature>
<evidence type="ECO:0000256" key="4">
    <source>
        <dbReference type="SAM" id="MobiDB-lite"/>
    </source>
</evidence>
<feature type="compositionally biased region" description="Low complexity" evidence="4">
    <location>
        <begin position="234"/>
        <end position="243"/>
    </location>
</feature>
<dbReference type="InterPro" id="IPR006709">
    <property type="entry name" value="SSU_processome_Utp14"/>
</dbReference>
<feature type="region of interest" description="Disordered" evidence="4">
    <location>
        <begin position="750"/>
        <end position="795"/>
    </location>
</feature>
<gene>
    <name evidence="5" type="ORF">SLS60_006791</name>
</gene>
<evidence type="ECO:0000256" key="2">
    <source>
        <dbReference type="ARBA" id="ARBA00022553"/>
    </source>
</evidence>
<feature type="compositionally biased region" description="Basic and acidic residues" evidence="4">
    <location>
        <begin position="481"/>
        <end position="498"/>
    </location>
</feature>
<feature type="compositionally biased region" description="Acidic residues" evidence="4">
    <location>
        <begin position="71"/>
        <end position="82"/>
    </location>
</feature>
<organism evidence="5 6">
    <name type="scientific">Paraconiothyrium brasiliense</name>
    <dbReference type="NCBI Taxonomy" id="300254"/>
    <lineage>
        <taxon>Eukaryota</taxon>
        <taxon>Fungi</taxon>
        <taxon>Dikarya</taxon>
        <taxon>Ascomycota</taxon>
        <taxon>Pezizomycotina</taxon>
        <taxon>Dothideomycetes</taxon>
        <taxon>Pleosporomycetidae</taxon>
        <taxon>Pleosporales</taxon>
        <taxon>Massarineae</taxon>
        <taxon>Didymosphaeriaceae</taxon>
        <taxon>Paraconiothyrium</taxon>
    </lineage>
</organism>
<evidence type="ECO:0000313" key="5">
    <source>
        <dbReference type="EMBL" id="KAL1600406.1"/>
    </source>
</evidence>
<dbReference type="PANTHER" id="PTHR14150:SF12">
    <property type="entry name" value="U3 SMALL NUCLEOLAR RNA-ASSOCIATED PROTEIN 14 HOMOLOG A"/>
    <property type="match status" value="1"/>
</dbReference>
<evidence type="ECO:0000313" key="6">
    <source>
        <dbReference type="Proteomes" id="UP001521785"/>
    </source>
</evidence>
<feature type="compositionally biased region" description="Basic and acidic residues" evidence="4">
    <location>
        <begin position="340"/>
        <end position="376"/>
    </location>
</feature>
<feature type="region of interest" description="Disordered" evidence="4">
    <location>
        <begin position="308"/>
        <end position="423"/>
    </location>
</feature>
<feature type="compositionally biased region" description="Polar residues" evidence="4">
    <location>
        <begin position="393"/>
        <end position="418"/>
    </location>
</feature>
<feature type="compositionally biased region" description="Basic and acidic residues" evidence="4">
    <location>
        <begin position="505"/>
        <end position="527"/>
    </location>
</feature>
<evidence type="ECO:0000256" key="1">
    <source>
        <dbReference type="ARBA" id="ARBA00004604"/>
    </source>
</evidence>
<name>A0ABR3R7J8_9PLEO</name>
<feature type="compositionally biased region" description="Basic residues" evidence="4">
    <location>
        <begin position="758"/>
        <end position="768"/>
    </location>
</feature>
<feature type="compositionally biased region" description="Basic and acidic residues" evidence="4">
    <location>
        <begin position="318"/>
        <end position="334"/>
    </location>
</feature>